<dbReference type="Proteomes" id="UP000007875">
    <property type="component" value="Unassembled WGS sequence"/>
</dbReference>
<accession>H2YLA6</accession>
<feature type="region of interest" description="Disordered" evidence="1">
    <location>
        <begin position="139"/>
        <end position="179"/>
    </location>
</feature>
<organism evidence="2 3">
    <name type="scientific">Ciona savignyi</name>
    <name type="common">Pacific transparent sea squirt</name>
    <dbReference type="NCBI Taxonomy" id="51511"/>
    <lineage>
        <taxon>Eukaryota</taxon>
        <taxon>Metazoa</taxon>
        <taxon>Chordata</taxon>
        <taxon>Tunicata</taxon>
        <taxon>Ascidiacea</taxon>
        <taxon>Phlebobranchia</taxon>
        <taxon>Cionidae</taxon>
        <taxon>Ciona</taxon>
    </lineage>
</organism>
<feature type="compositionally biased region" description="Polar residues" evidence="1">
    <location>
        <begin position="156"/>
        <end position="165"/>
    </location>
</feature>
<reference evidence="2" key="3">
    <citation type="submission" date="2025-09" db="UniProtKB">
        <authorList>
            <consortium name="Ensembl"/>
        </authorList>
    </citation>
    <scope>IDENTIFICATION</scope>
</reference>
<sequence length="179" mass="19830">QEPPLACLDAPPPYQACATPPSQPITAQYDSLGSHPIDSNFQVSSSIQTDLTNGSEHGNSNPRKLKLKESRTEDYFREPPNANFFEENQNIQDNVADNSTAKNDYSSRVNLHNHDSSNIEPSSVSLKLEELNNSAHFEFNGFSSNQHEMKDRKQPKPSQSITLNKPSGGYKENKAGNTP</sequence>
<dbReference type="HOGENOM" id="CLU_1506704_0_0_1"/>
<evidence type="ECO:0000256" key="1">
    <source>
        <dbReference type="SAM" id="MobiDB-lite"/>
    </source>
</evidence>
<keyword evidence="3" id="KW-1185">Reference proteome</keyword>
<reference evidence="3" key="1">
    <citation type="submission" date="2003-08" db="EMBL/GenBank/DDBJ databases">
        <authorList>
            <person name="Birren B."/>
            <person name="Nusbaum C."/>
            <person name="Abebe A."/>
            <person name="Abouelleil A."/>
            <person name="Adekoya E."/>
            <person name="Ait-zahra M."/>
            <person name="Allen N."/>
            <person name="Allen T."/>
            <person name="An P."/>
            <person name="Anderson M."/>
            <person name="Anderson S."/>
            <person name="Arachchi H."/>
            <person name="Armbruster J."/>
            <person name="Bachantsang P."/>
            <person name="Baldwin J."/>
            <person name="Barry A."/>
            <person name="Bayul T."/>
            <person name="Blitshsteyn B."/>
            <person name="Bloom T."/>
            <person name="Blye J."/>
            <person name="Boguslavskiy L."/>
            <person name="Borowsky M."/>
            <person name="Boukhgalter B."/>
            <person name="Brunache A."/>
            <person name="Butler J."/>
            <person name="Calixte N."/>
            <person name="Calvo S."/>
            <person name="Camarata J."/>
            <person name="Campo K."/>
            <person name="Chang J."/>
            <person name="Cheshatsang Y."/>
            <person name="Citroen M."/>
            <person name="Collymore A."/>
            <person name="Considine T."/>
            <person name="Cook A."/>
            <person name="Cooke P."/>
            <person name="Corum B."/>
            <person name="Cuomo C."/>
            <person name="David R."/>
            <person name="Dawoe T."/>
            <person name="Degray S."/>
            <person name="Dodge S."/>
            <person name="Dooley K."/>
            <person name="Dorje P."/>
            <person name="Dorjee K."/>
            <person name="Dorris L."/>
            <person name="Duffey N."/>
            <person name="Dupes A."/>
            <person name="Elkins T."/>
            <person name="Engels R."/>
            <person name="Erickson J."/>
            <person name="Farina A."/>
            <person name="Faro S."/>
            <person name="Ferreira P."/>
            <person name="Fischer H."/>
            <person name="Fitzgerald M."/>
            <person name="Foley K."/>
            <person name="Gage D."/>
            <person name="Galagan J."/>
            <person name="Gearin G."/>
            <person name="Gnerre S."/>
            <person name="Gnirke A."/>
            <person name="Goyette A."/>
            <person name="Graham J."/>
            <person name="Grandbois E."/>
            <person name="Gyaltsen K."/>
            <person name="Hafez N."/>
            <person name="Hagopian D."/>
            <person name="Hagos B."/>
            <person name="Hall J."/>
            <person name="Hatcher B."/>
            <person name="Heller A."/>
            <person name="Higgins H."/>
            <person name="Honan T."/>
            <person name="Horn A."/>
            <person name="Houde N."/>
            <person name="Hughes L."/>
            <person name="Hulme W."/>
            <person name="Husby E."/>
            <person name="Iliev I."/>
            <person name="Jaffe D."/>
            <person name="Jones C."/>
            <person name="Kamal M."/>
            <person name="Kamat A."/>
            <person name="Kamvysselis M."/>
            <person name="Karlsson E."/>
            <person name="Kells C."/>
            <person name="Kieu A."/>
            <person name="Kisner P."/>
            <person name="Kodira C."/>
            <person name="Kulbokas E."/>
            <person name="Labutti K."/>
            <person name="Lama D."/>
            <person name="Landers T."/>
            <person name="Leger J."/>
            <person name="Levine S."/>
            <person name="Lewis D."/>
            <person name="Lewis T."/>
            <person name="Lindblad-toh K."/>
            <person name="Liu X."/>
            <person name="Lokyitsang T."/>
            <person name="Lokyitsang Y."/>
            <person name="Lucien O."/>
            <person name="Lui A."/>
            <person name="Ma L.J."/>
            <person name="Mabbitt R."/>
            <person name="Macdonald J."/>
            <person name="Maclean C."/>
            <person name="Major J."/>
            <person name="Manning J."/>
            <person name="Marabella R."/>
            <person name="Maru K."/>
            <person name="Matthews C."/>
            <person name="Mauceli E."/>
            <person name="Mccarthy M."/>
            <person name="Mcdonough S."/>
            <person name="Mcghee T."/>
            <person name="Meldrim J."/>
            <person name="Meneus L."/>
            <person name="Mesirov J."/>
            <person name="Mihalev A."/>
            <person name="Mihova T."/>
            <person name="Mikkelsen T."/>
            <person name="Mlenga V."/>
            <person name="Moru K."/>
            <person name="Mozes J."/>
            <person name="Mulrain L."/>
            <person name="Munson G."/>
            <person name="Naylor J."/>
            <person name="Newes C."/>
            <person name="Nguyen C."/>
            <person name="Nguyen N."/>
            <person name="Nguyen T."/>
            <person name="Nicol R."/>
            <person name="Nielsen C."/>
            <person name="Nizzari M."/>
            <person name="Norbu C."/>
            <person name="Norbu N."/>
            <person name="O'donnell P."/>
            <person name="Okoawo O."/>
            <person name="O'leary S."/>
            <person name="Omotosho B."/>
            <person name="O'neill K."/>
            <person name="Osman S."/>
            <person name="Parker S."/>
            <person name="Perrin D."/>
            <person name="Phunkhang P."/>
            <person name="Piqani B."/>
            <person name="Purcell S."/>
            <person name="Rachupka T."/>
            <person name="Ramasamy U."/>
            <person name="Rameau R."/>
            <person name="Ray V."/>
            <person name="Raymond C."/>
            <person name="Retta R."/>
            <person name="Richardson S."/>
            <person name="Rise C."/>
            <person name="Rodriguez J."/>
            <person name="Rogers J."/>
            <person name="Rogov P."/>
            <person name="Rutman M."/>
            <person name="Schupbach R."/>
            <person name="Seaman C."/>
            <person name="Settipalli S."/>
            <person name="Sharpe T."/>
            <person name="Sheridan J."/>
            <person name="Sherpa N."/>
            <person name="Shi J."/>
            <person name="Smirnov S."/>
            <person name="Smith C."/>
            <person name="Sougnez C."/>
            <person name="Spencer B."/>
            <person name="Stalker J."/>
            <person name="Stange-thomann N."/>
            <person name="Stavropoulos S."/>
            <person name="Stetson K."/>
            <person name="Stone C."/>
            <person name="Stone S."/>
            <person name="Stubbs M."/>
            <person name="Talamas J."/>
            <person name="Tchuinga P."/>
            <person name="Tenzing P."/>
            <person name="Tesfaye S."/>
            <person name="Theodore J."/>
            <person name="Thoulutsang Y."/>
            <person name="Topham K."/>
            <person name="Towey S."/>
            <person name="Tsamla T."/>
            <person name="Tsomo N."/>
            <person name="Vallee D."/>
            <person name="Vassiliev H."/>
            <person name="Venkataraman V."/>
            <person name="Vinson J."/>
            <person name="Vo A."/>
            <person name="Wade C."/>
            <person name="Wang S."/>
            <person name="Wangchuk T."/>
            <person name="Wangdi T."/>
            <person name="Whittaker C."/>
            <person name="Wilkinson J."/>
            <person name="Wu Y."/>
            <person name="Wyman D."/>
            <person name="Yadav S."/>
            <person name="Yang S."/>
            <person name="Yang X."/>
            <person name="Yeager S."/>
            <person name="Yee E."/>
            <person name="Young G."/>
            <person name="Zainoun J."/>
            <person name="Zembeck L."/>
            <person name="Zimmer A."/>
            <person name="Zody M."/>
            <person name="Lander E."/>
        </authorList>
    </citation>
    <scope>NUCLEOTIDE SEQUENCE [LARGE SCALE GENOMIC DNA]</scope>
</reference>
<dbReference type="AlphaFoldDB" id="H2YLA6"/>
<feature type="region of interest" description="Disordered" evidence="1">
    <location>
        <begin position="1"/>
        <end position="89"/>
    </location>
</feature>
<feature type="compositionally biased region" description="Polar residues" evidence="1">
    <location>
        <begin position="24"/>
        <end position="62"/>
    </location>
</feature>
<reference evidence="2" key="2">
    <citation type="submission" date="2025-08" db="UniProtKB">
        <authorList>
            <consortium name="Ensembl"/>
        </authorList>
    </citation>
    <scope>IDENTIFICATION</scope>
</reference>
<protein>
    <submittedName>
        <fullName evidence="2">Uncharacterized protein</fullName>
    </submittedName>
</protein>
<name>H2YLA6_CIOSA</name>
<dbReference type="InParanoid" id="H2YLA6"/>
<proteinExistence type="predicted"/>
<evidence type="ECO:0000313" key="3">
    <source>
        <dbReference type="Proteomes" id="UP000007875"/>
    </source>
</evidence>
<dbReference type="Ensembl" id="ENSCSAVT00000006186.1">
    <property type="protein sequence ID" value="ENSCSAVP00000006108.1"/>
    <property type="gene ID" value="ENSCSAVG00000003649.1"/>
</dbReference>
<feature type="compositionally biased region" description="Basic and acidic residues" evidence="1">
    <location>
        <begin position="67"/>
        <end position="77"/>
    </location>
</feature>
<evidence type="ECO:0000313" key="2">
    <source>
        <dbReference type="Ensembl" id="ENSCSAVP00000006108.1"/>
    </source>
</evidence>